<dbReference type="GO" id="GO:0005829">
    <property type="term" value="C:cytosol"/>
    <property type="evidence" value="ECO:0007669"/>
    <property type="project" value="TreeGrafter"/>
</dbReference>
<evidence type="ECO:0000256" key="6">
    <source>
        <dbReference type="ARBA" id="ARBA00022884"/>
    </source>
</evidence>
<comment type="catalytic activity">
    <reaction evidence="7">
        <text>adenosine(1518)/adenosine(1519) in 16S rRNA + 4 S-adenosyl-L-methionine = N(6)-dimethyladenosine(1518)/N(6)-dimethyladenosine(1519) in 16S rRNA + 4 S-adenosyl-L-homocysteine + 4 H(+)</text>
        <dbReference type="Rhea" id="RHEA:19609"/>
        <dbReference type="Rhea" id="RHEA-COMP:10232"/>
        <dbReference type="Rhea" id="RHEA-COMP:10233"/>
        <dbReference type="ChEBI" id="CHEBI:15378"/>
        <dbReference type="ChEBI" id="CHEBI:57856"/>
        <dbReference type="ChEBI" id="CHEBI:59789"/>
        <dbReference type="ChEBI" id="CHEBI:74411"/>
        <dbReference type="ChEBI" id="CHEBI:74493"/>
        <dbReference type="EC" id="2.1.1.182"/>
    </reaction>
</comment>
<dbReference type="Gene3D" id="1.10.8.100">
    <property type="entry name" value="Ribosomal RNA adenine dimethylase-like, domain 2"/>
    <property type="match status" value="1"/>
</dbReference>
<comment type="similarity">
    <text evidence="7">Belongs to the class I-like SAM-binding methyltransferase superfamily. rRNA adenine N(6)-methyltransferase family. RsmA subfamily.</text>
</comment>
<keyword evidence="6 7" id="KW-0694">RNA-binding</keyword>
<feature type="binding site" evidence="7 8">
    <location>
        <position position="117"/>
    </location>
    <ligand>
        <name>S-adenosyl-L-methionine</name>
        <dbReference type="ChEBI" id="CHEBI:59789"/>
    </ligand>
</feature>
<feature type="binding site" evidence="7 8">
    <location>
        <position position="43"/>
    </location>
    <ligand>
        <name>S-adenosyl-L-methionine</name>
        <dbReference type="ChEBI" id="CHEBI:59789"/>
    </ligand>
</feature>
<proteinExistence type="inferred from homology"/>
<dbReference type="EC" id="2.1.1.182" evidence="7"/>
<evidence type="ECO:0000256" key="8">
    <source>
        <dbReference type="PROSITE-ProRule" id="PRU01026"/>
    </source>
</evidence>
<dbReference type="SUPFAM" id="SSF53335">
    <property type="entry name" value="S-adenosyl-L-methionine-dependent methyltransferases"/>
    <property type="match status" value="1"/>
</dbReference>
<organism evidence="10 11">
    <name type="scientific">Agromyces tardus</name>
    <dbReference type="NCBI Taxonomy" id="2583849"/>
    <lineage>
        <taxon>Bacteria</taxon>
        <taxon>Bacillati</taxon>
        <taxon>Actinomycetota</taxon>
        <taxon>Actinomycetes</taxon>
        <taxon>Micrococcales</taxon>
        <taxon>Microbacteriaceae</taxon>
        <taxon>Agromyces</taxon>
    </lineage>
</organism>
<dbReference type="GO" id="GO:0052908">
    <property type="term" value="F:16S rRNA (adenine(1518)-N(6)/adenine(1519)-N(6))-dimethyltransferase activity"/>
    <property type="evidence" value="ECO:0007669"/>
    <property type="project" value="UniProtKB-EC"/>
</dbReference>
<evidence type="ECO:0000256" key="5">
    <source>
        <dbReference type="ARBA" id="ARBA00022691"/>
    </source>
</evidence>
<evidence type="ECO:0000313" key="11">
    <source>
        <dbReference type="Proteomes" id="UP000275048"/>
    </source>
</evidence>
<feature type="binding site" evidence="7 8">
    <location>
        <position position="41"/>
    </location>
    <ligand>
        <name>S-adenosyl-L-methionine</name>
        <dbReference type="ChEBI" id="CHEBI:59789"/>
    </ligand>
</feature>
<sequence>MNAHRHQADGGEASPRLLGPAEIRDLAELLDVTPTKKLGQNFVHDGNTVRRIVQTAGVQRGETVLEIGPGLGSLTLGLLEAGADVIAVEIDGRLAAQLPHTVTIMQPGTRLTVVHDDALRVTELPGDPVRLVANLPYNVSVPVLLHLLEHFPSLHSGIVMVQAEVGHRLAAGPGSKVYGGPSVKAAWYGSWRIAGQVSRMVFWPVPNVDSVLVGFERGEQPGTEDERRATFAIVDAAFQQRRKMLRQSLSQLLGGTSASAAGVLERAGVDPQSRGEELGVAEFLAIARAAAA</sequence>
<comment type="caution">
    <text evidence="10">The sequence shown here is derived from an EMBL/GenBank/DDBJ whole genome shotgun (WGS) entry which is preliminary data.</text>
</comment>
<accession>A0A3M8A4N3</accession>
<dbReference type="InterPro" id="IPR020598">
    <property type="entry name" value="rRNA_Ade_methylase_Trfase_N"/>
</dbReference>
<evidence type="ECO:0000259" key="9">
    <source>
        <dbReference type="SMART" id="SM00650"/>
    </source>
</evidence>
<dbReference type="PROSITE" id="PS01131">
    <property type="entry name" value="RRNA_A_DIMETH"/>
    <property type="match status" value="1"/>
</dbReference>
<name>A0A3M8A4N3_9MICO</name>
<protein>
    <recommendedName>
        <fullName evidence="7">Ribosomal RNA small subunit methyltransferase A</fullName>
        <ecNumber evidence="7">2.1.1.182</ecNumber>
    </recommendedName>
    <alternativeName>
        <fullName evidence="7">16S rRNA (adenine(1518)-N(6)/adenine(1519)-N(6))-dimethyltransferase</fullName>
    </alternativeName>
    <alternativeName>
        <fullName evidence="7">16S rRNA dimethyladenosine transferase</fullName>
    </alternativeName>
    <alternativeName>
        <fullName evidence="7">16S rRNA dimethylase</fullName>
    </alternativeName>
    <alternativeName>
        <fullName evidence="7">S-adenosylmethionine-6-N', N'-adenosyl(rRNA) dimethyltransferase</fullName>
    </alternativeName>
</protein>
<feature type="binding site" evidence="7 8">
    <location>
        <position position="89"/>
    </location>
    <ligand>
        <name>S-adenosyl-L-methionine</name>
        <dbReference type="ChEBI" id="CHEBI:59789"/>
    </ligand>
</feature>
<feature type="domain" description="Ribosomal RNA adenine methylase transferase N-terminal" evidence="9">
    <location>
        <begin position="48"/>
        <end position="219"/>
    </location>
</feature>
<feature type="binding site" evidence="7 8">
    <location>
        <position position="68"/>
    </location>
    <ligand>
        <name>S-adenosyl-L-methionine</name>
        <dbReference type="ChEBI" id="CHEBI:59789"/>
    </ligand>
</feature>
<dbReference type="Proteomes" id="UP000275048">
    <property type="component" value="Unassembled WGS sequence"/>
</dbReference>
<keyword evidence="2 7" id="KW-0698">rRNA processing</keyword>
<dbReference type="GO" id="GO:0003723">
    <property type="term" value="F:RNA binding"/>
    <property type="evidence" value="ECO:0007669"/>
    <property type="project" value="UniProtKB-UniRule"/>
</dbReference>
<dbReference type="InterPro" id="IPR011530">
    <property type="entry name" value="rRNA_adenine_dimethylase"/>
</dbReference>
<dbReference type="InterPro" id="IPR023165">
    <property type="entry name" value="rRNA_Ade_diMease-like_C"/>
</dbReference>
<dbReference type="AlphaFoldDB" id="A0A3M8A4N3"/>
<reference evidence="10 11" key="1">
    <citation type="submission" date="2018-10" db="EMBL/GenBank/DDBJ databases">
        <title>Isolation, diversity and antibacterial activity of antinobacteria from the wheat rhizosphere soil.</title>
        <authorList>
            <person name="Sun T."/>
        </authorList>
    </citation>
    <scope>NUCLEOTIDE SEQUENCE [LARGE SCALE GENOMIC DNA]</scope>
    <source>
        <strain evidence="10 11">SJ-23</strain>
    </source>
</reference>
<dbReference type="NCBIfam" id="TIGR00755">
    <property type="entry name" value="ksgA"/>
    <property type="match status" value="1"/>
</dbReference>
<evidence type="ECO:0000256" key="4">
    <source>
        <dbReference type="ARBA" id="ARBA00022679"/>
    </source>
</evidence>
<dbReference type="RefSeq" id="WP_122937836.1">
    <property type="nucleotide sequence ID" value="NZ_JBHSNT010000063.1"/>
</dbReference>
<dbReference type="InterPro" id="IPR020596">
    <property type="entry name" value="rRNA_Ade_Mease_Trfase_CS"/>
</dbReference>
<keyword evidence="11" id="KW-1185">Reference proteome</keyword>
<dbReference type="SMART" id="SM00650">
    <property type="entry name" value="rADc"/>
    <property type="match status" value="1"/>
</dbReference>
<gene>
    <name evidence="7 10" type="primary">rsmA</name>
    <name evidence="7" type="synonym">ksgA</name>
    <name evidence="10" type="ORF">EDM22_14680</name>
</gene>
<dbReference type="EMBL" id="RHHB01000037">
    <property type="protein sequence ID" value="RNB46154.1"/>
    <property type="molecule type" value="Genomic_DNA"/>
</dbReference>
<evidence type="ECO:0000256" key="2">
    <source>
        <dbReference type="ARBA" id="ARBA00022552"/>
    </source>
</evidence>
<dbReference type="FunFam" id="3.40.50.150:FF:000023">
    <property type="entry name" value="Ribosomal RNA small subunit methyltransferase A"/>
    <property type="match status" value="1"/>
</dbReference>
<dbReference type="Pfam" id="PF00398">
    <property type="entry name" value="RrnaAD"/>
    <property type="match status" value="1"/>
</dbReference>
<dbReference type="InterPro" id="IPR029063">
    <property type="entry name" value="SAM-dependent_MTases_sf"/>
</dbReference>
<keyword evidence="4 7" id="KW-0808">Transferase</keyword>
<dbReference type="Gene3D" id="3.40.50.150">
    <property type="entry name" value="Vaccinia Virus protein VP39"/>
    <property type="match status" value="1"/>
</dbReference>
<dbReference type="PANTHER" id="PTHR11727:SF7">
    <property type="entry name" value="DIMETHYLADENOSINE TRANSFERASE-RELATED"/>
    <property type="match status" value="1"/>
</dbReference>
<dbReference type="InterPro" id="IPR001737">
    <property type="entry name" value="KsgA/Erm"/>
</dbReference>
<feature type="binding site" evidence="7 8">
    <location>
        <position position="134"/>
    </location>
    <ligand>
        <name>S-adenosyl-L-methionine</name>
        <dbReference type="ChEBI" id="CHEBI:59789"/>
    </ligand>
</feature>
<evidence type="ECO:0000313" key="10">
    <source>
        <dbReference type="EMBL" id="RNB46154.1"/>
    </source>
</evidence>
<evidence type="ECO:0000256" key="1">
    <source>
        <dbReference type="ARBA" id="ARBA00022490"/>
    </source>
</evidence>
<keyword evidence="1 7" id="KW-0963">Cytoplasm</keyword>
<evidence type="ECO:0000256" key="3">
    <source>
        <dbReference type="ARBA" id="ARBA00022603"/>
    </source>
</evidence>
<comment type="subcellular location">
    <subcellularLocation>
        <location evidence="7">Cytoplasm</location>
    </subcellularLocation>
</comment>
<dbReference type="HAMAP" id="MF_00607">
    <property type="entry name" value="16SrRNA_methyltr_A"/>
    <property type="match status" value="1"/>
</dbReference>
<keyword evidence="3 7" id="KW-0489">Methyltransferase</keyword>
<dbReference type="PROSITE" id="PS51689">
    <property type="entry name" value="SAM_RNA_A_N6_MT"/>
    <property type="match status" value="1"/>
</dbReference>
<dbReference type="OrthoDB" id="9814755at2"/>
<dbReference type="PANTHER" id="PTHR11727">
    <property type="entry name" value="DIMETHYLADENOSINE TRANSFERASE"/>
    <property type="match status" value="1"/>
</dbReference>
<evidence type="ECO:0000256" key="7">
    <source>
        <dbReference type="HAMAP-Rule" id="MF_00607"/>
    </source>
</evidence>
<comment type="function">
    <text evidence="7">Specifically dimethylates two adjacent adenosines (A1518 and A1519) in the loop of a conserved hairpin near the 3'-end of 16S rRNA in the 30S particle. May play a critical role in biogenesis of 30S subunits.</text>
</comment>
<keyword evidence="5 7" id="KW-0949">S-adenosyl-L-methionine</keyword>